<organism evidence="2 3">
    <name type="scientific">Rhodococcus triatomae</name>
    <dbReference type="NCBI Taxonomy" id="300028"/>
    <lineage>
        <taxon>Bacteria</taxon>
        <taxon>Bacillati</taxon>
        <taxon>Actinomycetota</taxon>
        <taxon>Actinomycetes</taxon>
        <taxon>Mycobacteriales</taxon>
        <taxon>Nocardiaceae</taxon>
        <taxon>Rhodococcus</taxon>
    </lineage>
</organism>
<keyword evidence="3" id="KW-1185">Reference proteome</keyword>
<dbReference type="OrthoDB" id="4144896at2"/>
<dbReference type="Gene3D" id="1.10.10.2910">
    <property type="match status" value="1"/>
</dbReference>
<gene>
    <name evidence="2" type="ORF">SAMN05444695_101343</name>
</gene>
<dbReference type="Proteomes" id="UP000183263">
    <property type="component" value="Unassembled WGS sequence"/>
</dbReference>
<reference evidence="2 3" key="1">
    <citation type="submission" date="2016-10" db="EMBL/GenBank/DDBJ databases">
        <authorList>
            <person name="de Groot N.N."/>
        </authorList>
    </citation>
    <scope>NUCLEOTIDE SEQUENCE [LARGE SCALE GENOMIC DNA]</scope>
    <source>
        <strain evidence="2 3">DSM 44892</strain>
    </source>
</reference>
<name>A0A1G8A7N5_9NOCA</name>
<dbReference type="AlphaFoldDB" id="A0A1G8A7N5"/>
<protein>
    <recommendedName>
        <fullName evidence="1">IrrE N-terminal-like domain-containing protein</fullName>
    </recommendedName>
</protein>
<proteinExistence type="predicted"/>
<accession>A0A1G8A7N5</accession>
<evidence type="ECO:0000313" key="2">
    <source>
        <dbReference type="EMBL" id="SDH16871.1"/>
    </source>
</evidence>
<sequence length="162" mass="17556">MAKVRSHRRVAAAVDAVCDVAASVEALSVSEVIAAVARERGRPIDLDISEDLAGAVCGQRRVYPDRDVVVVASGLPDSERTLAHELGHIVFRHEGVEVRDSALAVDDDLISYMLSQRTTARAEGDVVEWEAETFAAMLLLRLARMRGRGNSISVARYDEAIG</sequence>
<dbReference type="RefSeq" id="WP_072738025.1">
    <property type="nucleotide sequence ID" value="NZ_CP048813.1"/>
</dbReference>
<evidence type="ECO:0000313" key="3">
    <source>
        <dbReference type="Proteomes" id="UP000183263"/>
    </source>
</evidence>
<feature type="domain" description="IrrE N-terminal-like" evidence="1">
    <location>
        <begin position="66"/>
        <end position="144"/>
    </location>
</feature>
<dbReference type="InterPro" id="IPR010359">
    <property type="entry name" value="IrrE_HExxH"/>
</dbReference>
<dbReference type="Pfam" id="PF06114">
    <property type="entry name" value="Peptidase_M78"/>
    <property type="match status" value="1"/>
</dbReference>
<evidence type="ECO:0000259" key="1">
    <source>
        <dbReference type="Pfam" id="PF06114"/>
    </source>
</evidence>
<dbReference type="EMBL" id="FNDN01000001">
    <property type="protein sequence ID" value="SDH16871.1"/>
    <property type="molecule type" value="Genomic_DNA"/>
</dbReference>